<name>A0A819RI05_9BILA</name>
<evidence type="ECO:0000256" key="2">
    <source>
        <dbReference type="ARBA" id="ARBA00022737"/>
    </source>
</evidence>
<evidence type="ECO:0000313" key="7">
    <source>
        <dbReference type="Proteomes" id="UP000663844"/>
    </source>
</evidence>
<dbReference type="PROSITE" id="PS51125">
    <property type="entry name" value="NHL"/>
    <property type="match status" value="2"/>
</dbReference>
<dbReference type="SUPFAM" id="SSF101898">
    <property type="entry name" value="NHL repeat"/>
    <property type="match status" value="1"/>
</dbReference>
<keyword evidence="2" id="KW-0677">Repeat</keyword>
<sequence>MVEQNGNGHSVSSHIPDFNESTSWSQDGITIAGSKRWGTSLNHLNFPSGLYVDDDETVFICDYSNNRVVQWKDGAKIGEVVIGEGAQEDRTDRLRNPKDIVYEKATDSFIIADEGNARIARWSRKNDSGIKTIISDVVASSIAMDDEGNLYVCDFERHEVKRWKIGESSGTIVAGGHGKGTRMKQLSHPTCIVVDKDQSVYVSDWGNHRIVKWEKGATKGIFVAGTHTYHTDPKALADPFGLIVDKSGTIYVCDWGRHHIVRWESGAPEGRVIIGEGSMGNGANQLYHPIALALDKKGNFYVSDYSNNRVQKFMINTNQITENPNQITSE</sequence>
<evidence type="ECO:0000313" key="6">
    <source>
        <dbReference type="EMBL" id="CAF4045116.1"/>
    </source>
</evidence>
<dbReference type="PANTHER" id="PTHR10680">
    <property type="entry name" value="PEPTIDYL-GLYCINE ALPHA-AMIDATING MONOOXYGENASE"/>
    <property type="match status" value="1"/>
</dbReference>
<feature type="repeat" description="NHL" evidence="4">
    <location>
        <begin position="177"/>
        <end position="216"/>
    </location>
</feature>
<evidence type="ECO:0000256" key="3">
    <source>
        <dbReference type="ARBA" id="ARBA00023180"/>
    </source>
</evidence>
<dbReference type="Proteomes" id="UP000663844">
    <property type="component" value="Unassembled WGS sequence"/>
</dbReference>
<keyword evidence="1" id="KW-0732">Signal</keyword>
<evidence type="ECO:0000256" key="1">
    <source>
        <dbReference type="ARBA" id="ARBA00022729"/>
    </source>
</evidence>
<dbReference type="Proteomes" id="UP000663845">
    <property type="component" value="Unassembled WGS sequence"/>
</dbReference>
<reference evidence="6" key="1">
    <citation type="submission" date="2021-02" db="EMBL/GenBank/DDBJ databases">
        <authorList>
            <person name="Nowell W R."/>
        </authorList>
    </citation>
    <scope>NUCLEOTIDE SEQUENCE</scope>
</reference>
<keyword evidence="3" id="KW-0325">Glycoprotein</keyword>
<gene>
    <name evidence="5" type="ORF">JYZ213_LOCUS7877</name>
    <name evidence="6" type="ORF">OXD698_LOCUS32168</name>
</gene>
<dbReference type="EMBL" id="CAJNOG010000052">
    <property type="protein sequence ID" value="CAF0850615.1"/>
    <property type="molecule type" value="Genomic_DNA"/>
</dbReference>
<evidence type="ECO:0000313" key="5">
    <source>
        <dbReference type="EMBL" id="CAF0850615.1"/>
    </source>
</evidence>
<comment type="caution">
    <text evidence="6">The sequence shown here is derived from an EMBL/GenBank/DDBJ whole genome shotgun (WGS) entry which is preliminary data.</text>
</comment>
<accession>A0A819RI05</accession>
<evidence type="ECO:0008006" key="8">
    <source>
        <dbReference type="Google" id="ProtNLM"/>
    </source>
</evidence>
<dbReference type="InterPro" id="IPR011042">
    <property type="entry name" value="6-blade_b-propeller_TolB-like"/>
</dbReference>
<dbReference type="CDD" id="cd05819">
    <property type="entry name" value="NHL"/>
    <property type="match status" value="1"/>
</dbReference>
<feature type="repeat" description="NHL" evidence="4">
    <location>
        <begin position="277"/>
        <end position="316"/>
    </location>
</feature>
<protein>
    <recommendedName>
        <fullName evidence="8">Peptidylamidoglycolate lyase</fullName>
    </recommendedName>
</protein>
<dbReference type="EMBL" id="CAJOAZ010004122">
    <property type="protein sequence ID" value="CAF4045116.1"/>
    <property type="molecule type" value="Genomic_DNA"/>
</dbReference>
<dbReference type="PANTHER" id="PTHR10680:SF14">
    <property type="entry name" value="PEPTIDYL-GLYCINE ALPHA-AMIDATING MONOOXYGENASE"/>
    <property type="match status" value="1"/>
</dbReference>
<organism evidence="6 7">
    <name type="scientific">Adineta steineri</name>
    <dbReference type="NCBI Taxonomy" id="433720"/>
    <lineage>
        <taxon>Eukaryota</taxon>
        <taxon>Metazoa</taxon>
        <taxon>Spiralia</taxon>
        <taxon>Gnathifera</taxon>
        <taxon>Rotifera</taxon>
        <taxon>Eurotatoria</taxon>
        <taxon>Bdelloidea</taxon>
        <taxon>Adinetida</taxon>
        <taxon>Adinetidae</taxon>
        <taxon>Adineta</taxon>
    </lineage>
</organism>
<dbReference type="Gene3D" id="2.120.10.30">
    <property type="entry name" value="TolB, C-terminal domain"/>
    <property type="match status" value="2"/>
</dbReference>
<dbReference type="AlphaFoldDB" id="A0A819RI05"/>
<proteinExistence type="predicted"/>
<evidence type="ECO:0000256" key="4">
    <source>
        <dbReference type="PROSITE-ProRule" id="PRU00504"/>
    </source>
</evidence>
<dbReference type="Pfam" id="PF01436">
    <property type="entry name" value="NHL"/>
    <property type="match status" value="4"/>
</dbReference>
<dbReference type="InterPro" id="IPR001258">
    <property type="entry name" value="NHL_repeat"/>
</dbReference>